<keyword evidence="1" id="KW-1133">Transmembrane helix</keyword>
<protein>
    <submittedName>
        <fullName evidence="2">Uncharacterized protein</fullName>
    </submittedName>
</protein>
<accession>A0A3P7NVX8</accession>
<gene>
    <name evidence="2" type="ORF">PATL70BA_1189</name>
</gene>
<keyword evidence="1" id="KW-0812">Transmembrane</keyword>
<feature type="transmembrane region" description="Helical" evidence="1">
    <location>
        <begin position="77"/>
        <end position="104"/>
    </location>
</feature>
<dbReference type="RefSeq" id="WP_125136465.1">
    <property type="nucleotide sequence ID" value="NZ_LR130778.1"/>
</dbReference>
<feature type="transmembrane region" description="Helical" evidence="1">
    <location>
        <begin position="6"/>
        <end position="23"/>
    </location>
</feature>
<dbReference type="KEGG" id="cbar:PATL70BA_1189"/>
<evidence type="ECO:0000256" key="1">
    <source>
        <dbReference type="SAM" id="Phobius"/>
    </source>
</evidence>
<reference evidence="2 3" key="1">
    <citation type="submission" date="2018-09" db="EMBL/GenBank/DDBJ databases">
        <authorList>
            <person name="Postec A."/>
        </authorList>
    </citation>
    <scope>NUCLEOTIDE SEQUENCE [LARGE SCALE GENOMIC DNA]</scope>
    <source>
        <strain evidence="2">70B-A</strain>
    </source>
</reference>
<dbReference type="AlphaFoldDB" id="A0A3P7NVX8"/>
<feature type="transmembrane region" description="Helical" evidence="1">
    <location>
        <begin position="152"/>
        <end position="172"/>
    </location>
</feature>
<feature type="transmembrane region" description="Helical" evidence="1">
    <location>
        <begin position="116"/>
        <end position="140"/>
    </location>
</feature>
<evidence type="ECO:0000313" key="3">
    <source>
        <dbReference type="Proteomes" id="UP000279029"/>
    </source>
</evidence>
<sequence>MFISLQELFLGTFVLTIWLVYILQKKAIVQGKILEFSFGENEHLRNFQSKLFIFAVPIFAGFLVSFIARIFEVDANLLIISVIPCGLAQLFTISTVYFVPHLLIEPLRKNLLKTRVLYTILAILYSIFSGSGALIVSMLVKLQENDVFTYSIINPLIIAFVLWVVGFAIYLFSVKGYKKIKVDYDKEFKKEVDKEVADLEKEHIILEEIARLFEDTINKTYSNLQEQIKKSGDSGKEVKLKILNKELMDRVMDLEHMLELAESNANIKSFKDSFDYIGYLPPVIRRTRINFYQNDFNYGGGYFG</sequence>
<dbReference type="OrthoDB" id="9823707at2"/>
<evidence type="ECO:0000313" key="2">
    <source>
        <dbReference type="EMBL" id="VDN47065.1"/>
    </source>
</evidence>
<feature type="transmembrane region" description="Helical" evidence="1">
    <location>
        <begin position="51"/>
        <end position="71"/>
    </location>
</feature>
<dbReference type="EMBL" id="LR130778">
    <property type="protein sequence ID" value="VDN47065.1"/>
    <property type="molecule type" value="Genomic_DNA"/>
</dbReference>
<proteinExistence type="predicted"/>
<dbReference type="Proteomes" id="UP000279029">
    <property type="component" value="Chromosome"/>
</dbReference>
<organism evidence="2 3">
    <name type="scientific">Petrocella atlantisensis</name>
    <dbReference type="NCBI Taxonomy" id="2173034"/>
    <lineage>
        <taxon>Bacteria</taxon>
        <taxon>Bacillati</taxon>
        <taxon>Bacillota</taxon>
        <taxon>Clostridia</taxon>
        <taxon>Lachnospirales</taxon>
        <taxon>Vallitaleaceae</taxon>
        <taxon>Petrocella</taxon>
    </lineage>
</organism>
<keyword evidence="3" id="KW-1185">Reference proteome</keyword>
<name>A0A3P7NVX8_9FIRM</name>
<keyword evidence="1" id="KW-0472">Membrane</keyword>